<dbReference type="SMART" id="SM01091">
    <property type="entry name" value="CorC_HlyC"/>
    <property type="match status" value="1"/>
</dbReference>
<evidence type="ECO:0000256" key="5">
    <source>
        <dbReference type="ARBA" id="ARBA00022737"/>
    </source>
</evidence>
<dbReference type="SUPFAM" id="SSF54631">
    <property type="entry name" value="CBS-domain pair"/>
    <property type="match status" value="1"/>
</dbReference>
<feature type="domain" description="CNNM transmembrane" evidence="14">
    <location>
        <begin position="1"/>
        <end position="194"/>
    </location>
</feature>
<feature type="domain" description="CBS" evidence="13">
    <location>
        <begin position="213"/>
        <end position="274"/>
    </location>
</feature>
<evidence type="ECO:0000313" key="15">
    <source>
        <dbReference type="EMBL" id="UUX51680.1"/>
    </source>
</evidence>
<proteinExistence type="inferred from homology"/>
<dbReference type="InterPro" id="IPR016169">
    <property type="entry name" value="FAD-bd_PCMH_sub2"/>
</dbReference>
<dbReference type="EMBL" id="CP102480">
    <property type="protein sequence ID" value="UUX51680.1"/>
    <property type="molecule type" value="Genomic_DNA"/>
</dbReference>
<keyword evidence="3" id="KW-1003">Cell membrane</keyword>
<dbReference type="Gene3D" id="3.30.465.10">
    <property type="match status" value="1"/>
</dbReference>
<feature type="region of interest" description="Disordered" evidence="11">
    <location>
        <begin position="425"/>
        <end position="444"/>
    </location>
</feature>
<evidence type="ECO:0000259" key="13">
    <source>
        <dbReference type="PROSITE" id="PS51371"/>
    </source>
</evidence>
<dbReference type="Pfam" id="PF00571">
    <property type="entry name" value="CBS"/>
    <property type="match status" value="2"/>
</dbReference>
<evidence type="ECO:0000256" key="1">
    <source>
        <dbReference type="ARBA" id="ARBA00004651"/>
    </source>
</evidence>
<keyword evidence="4 10" id="KW-0812">Transmembrane</keyword>
<feature type="transmembrane region" description="Helical" evidence="12">
    <location>
        <begin position="93"/>
        <end position="111"/>
    </location>
</feature>
<protein>
    <submittedName>
        <fullName evidence="15">HlyC/CorC family transporter</fullName>
    </submittedName>
</protein>
<keyword evidence="6 10" id="KW-1133">Transmembrane helix</keyword>
<dbReference type="SUPFAM" id="SSF56176">
    <property type="entry name" value="FAD-binding/transporter-associated domain-like"/>
    <property type="match status" value="1"/>
</dbReference>
<dbReference type="PANTHER" id="PTHR22777">
    <property type="entry name" value="HEMOLYSIN-RELATED"/>
    <property type="match status" value="1"/>
</dbReference>
<feature type="domain" description="CBS" evidence="13">
    <location>
        <begin position="282"/>
        <end position="342"/>
    </location>
</feature>
<evidence type="ECO:0000256" key="7">
    <source>
        <dbReference type="ARBA" id="ARBA00023122"/>
    </source>
</evidence>
<keyword evidence="16" id="KW-1185">Reference proteome</keyword>
<feature type="transmembrane region" description="Helical" evidence="12">
    <location>
        <begin position="12"/>
        <end position="35"/>
    </location>
</feature>
<organism evidence="15 16">
    <name type="scientific">Nisaea acidiphila</name>
    <dbReference type="NCBI Taxonomy" id="1862145"/>
    <lineage>
        <taxon>Bacteria</taxon>
        <taxon>Pseudomonadati</taxon>
        <taxon>Pseudomonadota</taxon>
        <taxon>Alphaproteobacteria</taxon>
        <taxon>Rhodospirillales</taxon>
        <taxon>Thalassobaculaceae</taxon>
        <taxon>Nisaea</taxon>
    </lineage>
</organism>
<dbReference type="SMART" id="SM00116">
    <property type="entry name" value="CBS"/>
    <property type="match status" value="2"/>
</dbReference>
<evidence type="ECO:0000256" key="11">
    <source>
        <dbReference type="SAM" id="MobiDB-lite"/>
    </source>
</evidence>
<dbReference type="GO" id="GO:0050660">
    <property type="term" value="F:flavin adenine dinucleotide binding"/>
    <property type="evidence" value="ECO:0007669"/>
    <property type="project" value="InterPro"/>
</dbReference>
<dbReference type="AlphaFoldDB" id="A0A9J7AWK3"/>
<dbReference type="CDD" id="cd04590">
    <property type="entry name" value="CBS_pair_CorC_HlyC_assoc"/>
    <property type="match status" value="1"/>
</dbReference>
<feature type="compositionally biased region" description="Basic and acidic residues" evidence="11">
    <location>
        <begin position="425"/>
        <end position="436"/>
    </location>
</feature>
<dbReference type="RefSeq" id="WP_257771318.1">
    <property type="nucleotide sequence ID" value="NZ_CP102480.1"/>
</dbReference>
<gene>
    <name evidence="15" type="ORF">NUH88_08250</name>
</gene>
<comment type="subcellular location">
    <subcellularLocation>
        <location evidence="1">Cell membrane</location>
        <topology evidence="1">Multi-pass membrane protein</topology>
    </subcellularLocation>
</comment>
<dbReference type="InterPro" id="IPR036318">
    <property type="entry name" value="FAD-bd_PCMH-like_sf"/>
</dbReference>
<keyword evidence="5" id="KW-0677">Repeat</keyword>
<evidence type="ECO:0000259" key="14">
    <source>
        <dbReference type="PROSITE" id="PS51846"/>
    </source>
</evidence>
<dbReference type="InterPro" id="IPR044751">
    <property type="entry name" value="Ion_transp-like_CBS"/>
</dbReference>
<evidence type="ECO:0000256" key="12">
    <source>
        <dbReference type="SAM" id="Phobius"/>
    </source>
</evidence>
<feature type="transmembrane region" description="Helical" evidence="12">
    <location>
        <begin position="123"/>
        <end position="142"/>
    </location>
</feature>
<keyword evidence="8 10" id="KW-0472">Membrane</keyword>
<dbReference type="InterPro" id="IPR000644">
    <property type="entry name" value="CBS_dom"/>
</dbReference>
<accession>A0A9J7AWK3</accession>
<dbReference type="Pfam" id="PF03471">
    <property type="entry name" value="CorC_HlyC"/>
    <property type="match status" value="1"/>
</dbReference>
<dbReference type="PROSITE" id="PS51371">
    <property type="entry name" value="CBS"/>
    <property type="match status" value="2"/>
</dbReference>
<dbReference type="PROSITE" id="PS51846">
    <property type="entry name" value="CNNM"/>
    <property type="match status" value="1"/>
</dbReference>
<dbReference type="KEGG" id="naci:NUH88_08250"/>
<dbReference type="FunFam" id="3.10.580.10:FF:000002">
    <property type="entry name" value="Magnesium/cobalt efflux protein CorC"/>
    <property type="match status" value="1"/>
</dbReference>
<reference evidence="15" key="1">
    <citation type="submission" date="2022-08" db="EMBL/GenBank/DDBJ databases">
        <title>Nisaea acidiphila sp. nov., isolated from a marine algal debris and emended description of the genus Nisaea Urios et al. 2008.</title>
        <authorList>
            <person name="Kwon K."/>
        </authorList>
    </citation>
    <scope>NUCLEOTIDE SEQUENCE</scope>
    <source>
        <strain evidence="15">MEBiC11861</strain>
    </source>
</reference>
<dbReference type="Gene3D" id="3.10.580.10">
    <property type="entry name" value="CBS-domain"/>
    <property type="match status" value="1"/>
</dbReference>
<evidence type="ECO:0000256" key="4">
    <source>
        <dbReference type="ARBA" id="ARBA00022692"/>
    </source>
</evidence>
<comment type="similarity">
    <text evidence="2">Belongs to the UPF0053 family. Hemolysin C subfamily.</text>
</comment>
<dbReference type="InterPro" id="IPR046342">
    <property type="entry name" value="CBS_dom_sf"/>
</dbReference>
<evidence type="ECO:0000256" key="8">
    <source>
        <dbReference type="ARBA" id="ARBA00023136"/>
    </source>
</evidence>
<evidence type="ECO:0000256" key="6">
    <source>
        <dbReference type="ARBA" id="ARBA00022989"/>
    </source>
</evidence>
<sequence>MDAELLLTVGSILLLIVFSAFFSGSETALTGASYARMHQLDRKGESRAGRVLALREHSETMIGAILIGNNITNILSSVLATTVFLHFFGETGVAYATLVMTVVVVVFAEVLPKTYALNNSDRVALAVAPAVSLVVFVFSPIAKVVRAIVRAILSLFGVRISEEFGHSEQEEELRGLIELHGHMVELDEEEVREERAMLRSILDLSEVWVEEIMTHRRRVEMLDADDSLDDLISQIMKSPYTRLPLFKGDHEEIVGVVHAKAVLRAVKGLDGEALETLDIREIASDPWFIPSSTTLLDQLQAFRARREHFALVIDEYGAFQGIVTLEDIIEEIVGDISDEHDVAVAGVRPQPDGSYVIDGTVTLRDLNREFDWNLPDEEASTVAGLVLHEARTIPNVSQEFVFHGFRFKILRRHRNQITLLRVSPETRAEEEKEKAETSQLPDGS</sequence>
<evidence type="ECO:0000256" key="2">
    <source>
        <dbReference type="ARBA" id="ARBA00006446"/>
    </source>
</evidence>
<evidence type="ECO:0000256" key="10">
    <source>
        <dbReference type="PROSITE-ProRule" id="PRU01193"/>
    </source>
</evidence>
<evidence type="ECO:0000256" key="3">
    <source>
        <dbReference type="ARBA" id="ARBA00022475"/>
    </source>
</evidence>
<dbReference type="InterPro" id="IPR005170">
    <property type="entry name" value="Transptr-assoc_dom"/>
</dbReference>
<dbReference type="PANTHER" id="PTHR22777:SF32">
    <property type="entry name" value="UPF0053 INNER MEMBRANE PROTEIN YFJD"/>
    <property type="match status" value="1"/>
</dbReference>
<dbReference type="Proteomes" id="UP001060336">
    <property type="component" value="Chromosome"/>
</dbReference>
<evidence type="ECO:0000256" key="9">
    <source>
        <dbReference type="PROSITE-ProRule" id="PRU00703"/>
    </source>
</evidence>
<feature type="transmembrane region" description="Helical" evidence="12">
    <location>
        <begin position="62"/>
        <end position="87"/>
    </location>
</feature>
<evidence type="ECO:0000313" key="16">
    <source>
        <dbReference type="Proteomes" id="UP001060336"/>
    </source>
</evidence>
<dbReference type="Pfam" id="PF01595">
    <property type="entry name" value="CNNM"/>
    <property type="match status" value="1"/>
</dbReference>
<dbReference type="InterPro" id="IPR002550">
    <property type="entry name" value="CNNM"/>
</dbReference>
<dbReference type="GO" id="GO:0005886">
    <property type="term" value="C:plasma membrane"/>
    <property type="evidence" value="ECO:0007669"/>
    <property type="project" value="UniProtKB-SubCell"/>
</dbReference>
<keyword evidence="7 9" id="KW-0129">CBS domain</keyword>
<name>A0A9J7AWK3_9PROT</name>